<dbReference type="SMART" id="SM00347">
    <property type="entry name" value="HTH_MARR"/>
    <property type="match status" value="1"/>
</dbReference>
<evidence type="ECO:0000256" key="1">
    <source>
        <dbReference type="ARBA" id="ARBA00023015"/>
    </source>
</evidence>
<name>V5X788_MYCNE</name>
<dbReference type="GO" id="GO:0003677">
    <property type="term" value="F:DNA binding"/>
    <property type="evidence" value="ECO:0007669"/>
    <property type="project" value="UniProtKB-KW"/>
</dbReference>
<evidence type="ECO:0000313" key="5">
    <source>
        <dbReference type="EMBL" id="AHC23877.1"/>
    </source>
</evidence>
<dbReference type="AlphaFoldDB" id="V5X788"/>
<dbReference type="GO" id="GO:0003700">
    <property type="term" value="F:DNA-binding transcription factor activity"/>
    <property type="evidence" value="ECO:0007669"/>
    <property type="project" value="InterPro"/>
</dbReference>
<dbReference type="PROSITE" id="PS01117">
    <property type="entry name" value="HTH_MARR_1"/>
    <property type="match status" value="1"/>
</dbReference>
<dbReference type="GO" id="GO:0006950">
    <property type="term" value="P:response to stress"/>
    <property type="evidence" value="ECO:0007669"/>
    <property type="project" value="TreeGrafter"/>
</dbReference>
<keyword evidence="2" id="KW-0238">DNA-binding</keyword>
<dbReference type="PRINTS" id="PR00598">
    <property type="entry name" value="HTHMARR"/>
</dbReference>
<dbReference type="eggNOG" id="COG1846">
    <property type="taxonomic scope" value="Bacteria"/>
</dbReference>
<organism evidence="5 6">
    <name type="scientific">Mycolicibacterium neoaurum VKM Ac-1815D</name>
    <dbReference type="NCBI Taxonomy" id="700508"/>
    <lineage>
        <taxon>Bacteria</taxon>
        <taxon>Bacillati</taxon>
        <taxon>Actinomycetota</taxon>
        <taxon>Actinomycetes</taxon>
        <taxon>Mycobacteriales</taxon>
        <taxon>Mycobacteriaceae</taxon>
        <taxon>Mycolicibacterium</taxon>
    </lineage>
</organism>
<dbReference type="SUPFAM" id="SSF46785">
    <property type="entry name" value="Winged helix' DNA-binding domain"/>
    <property type="match status" value="1"/>
</dbReference>
<proteinExistence type="predicted"/>
<evidence type="ECO:0000256" key="2">
    <source>
        <dbReference type="ARBA" id="ARBA00023125"/>
    </source>
</evidence>
<keyword evidence="1" id="KW-0805">Transcription regulation</keyword>
<dbReference type="InterPro" id="IPR000835">
    <property type="entry name" value="HTH_MarR-typ"/>
</dbReference>
<dbReference type="PROSITE" id="PS50995">
    <property type="entry name" value="HTH_MARR_2"/>
    <property type="match status" value="1"/>
</dbReference>
<dbReference type="EMBL" id="CP006936">
    <property type="protein sequence ID" value="AHC23877.1"/>
    <property type="molecule type" value="Genomic_DNA"/>
</dbReference>
<gene>
    <name evidence="5" type="ORF">D174_04475</name>
</gene>
<dbReference type="InterPro" id="IPR039422">
    <property type="entry name" value="MarR/SlyA-like"/>
</dbReference>
<accession>V5X788</accession>
<dbReference type="InterPro" id="IPR023187">
    <property type="entry name" value="Tscrpt_reg_MarR-type_CS"/>
</dbReference>
<sequence>MTSIDGWRVLGSLRGGDGFTMSDIALALTIPPPSLTRIVDKLVDGGFVVRRVDAMDRRRVLIYLSARGKTKVRRLVRQEGLVKSALIDEFGEDTAVHLIRTLARVSDLSMPTSR</sequence>
<dbReference type="InterPro" id="IPR036388">
    <property type="entry name" value="WH-like_DNA-bd_sf"/>
</dbReference>
<evidence type="ECO:0000259" key="4">
    <source>
        <dbReference type="PROSITE" id="PS50995"/>
    </source>
</evidence>
<keyword evidence="6" id="KW-1185">Reference proteome</keyword>
<protein>
    <submittedName>
        <fullName evidence="5">MarR family transcriptional regulator</fullName>
    </submittedName>
</protein>
<dbReference type="Pfam" id="PF12802">
    <property type="entry name" value="MarR_2"/>
    <property type="match status" value="1"/>
</dbReference>
<dbReference type="InterPro" id="IPR036390">
    <property type="entry name" value="WH_DNA-bd_sf"/>
</dbReference>
<dbReference type="Proteomes" id="UP000018763">
    <property type="component" value="Chromosome"/>
</dbReference>
<evidence type="ECO:0000313" key="6">
    <source>
        <dbReference type="Proteomes" id="UP000018763"/>
    </source>
</evidence>
<dbReference type="Gene3D" id="1.10.10.10">
    <property type="entry name" value="Winged helix-like DNA-binding domain superfamily/Winged helix DNA-binding domain"/>
    <property type="match status" value="1"/>
</dbReference>
<keyword evidence="3" id="KW-0804">Transcription</keyword>
<feature type="domain" description="HTH marR-type" evidence="4">
    <location>
        <begin position="1"/>
        <end position="107"/>
    </location>
</feature>
<dbReference type="PANTHER" id="PTHR33164">
    <property type="entry name" value="TRANSCRIPTIONAL REGULATOR, MARR FAMILY"/>
    <property type="match status" value="1"/>
</dbReference>
<reference evidence="5 6" key="1">
    <citation type="journal article" date="2014" name="Genome Announc.">
        <title>Complete Genome Sequence of Sterol-Transforming Mycobacterium neoaurum Strain VKM Ac-1815D.</title>
        <authorList>
            <person name="Shtratnikova V.Y."/>
            <person name="Bragin E.Y."/>
            <person name="Dovbnya D.V."/>
            <person name="Pekov Y.A."/>
            <person name="Schelkunov M.I."/>
            <person name="Strizhov N."/>
            <person name="Ivashina T.V."/>
            <person name="Ashapkin V.V."/>
            <person name="Donova M.V."/>
        </authorList>
    </citation>
    <scope>NUCLEOTIDE SEQUENCE [LARGE SCALE GENOMIC DNA]</scope>
    <source>
        <strain evidence="5 6">VKM Ac-1815D</strain>
    </source>
</reference>
<evidence type="ECO:0000256" key="3">
    <source>
        <dbReference type="ARBA" id="ARBA00023163"/>
    </source>
</evidence>
<dbReference type="PANTHER" id="PTHR33164:SF64">
    <property type="entry name" value="TRANSCRIPTIONAL REGULATOR SLYA"/>
    <property type="match status" value="1"/>
</dbReference>